<evidence type="ECO:0000259" key="1">
    <source>
        <dbReference type="SMART" id="SM00460"/>
    </source>
</evidence>
<gene>
    <name evidence="2" type="ORF">A8990_101391</name>
</gene>
<dbReference type="InterPro" id="IPR038765">
    <property type="entry name" value="Papain-like_cys_pep_sf"/>
</dbReference>
<dbReference type="SMART" id="SM00460">
    <property type="entry name" value="TGc"/>
    <property type="match status" value="1"/>
</dbReference>
<dbReference type="SUPFAM" id="SSF54001">
    <property type="entry name" value="Cysteine proteinases"/>
    <property type="match status" value="1"/>
</dbReference>
<dbReference type="InterPro" id="IPR002931">
    <property type="entry name" value="Transglutaminase-like"/>
</dbReference>
<sequence length="204" mass="22756">MSMRLLLESEQLEDYLIESAEVDFSNTAVAALADELSREAGNELAFVRAAFEYVRDHISHTWDIQSTRVTSSASGALLHREGICYAKSMLLCALLRSKGVPAGFCYQRLTLGDTPDTGHVIHALNGVYLESLGRWVRLDARGNKPGIDAQFSLEEEQLAFPIRTYYGEIDYPTIYIHPYPSTVAVLHQATNALEMYLQQLPTAL</sequence>
<organism evidence="2 3">
    <name type="scientific">Paenibacillus taihuensis</name>
    <dbReference type="NCBI Taxonomy" id="1156355"/>
    <lineage>
        <taxon>Bacteria</taxon>
        <taxon>Bacillati</taxon>
        <taxon>Bacillota</taxon>
        <taxon>Bacilli</taxon>
        <taxon>Bacillales</taxon>
        <taxon>Paenibacillaceae</taxon>
        <taxon>Paenibacillus</taxon>
    </lineage>
</organism>
<name>A0A3D9SNS4_9BACL</name>
<evidence type="ECO:0000313" key="2">
    <source>
        <dbReference type="EMBL" id="REE94595.1"/>
    </source>
</evidence>
<dbReference type="PANTHER" id="PTHR33490:SF3">
    <property type="entry name" value="CONSERVED INTEGRAL MEMBRANE PROTEIN"/>
    <property type="match status" value="1"/>
</dbReference>
<dbReference type="PANTHER" id="PTHR33490">
    <property type="entry name" value="BLR5614 PROTEIN-RELATED"/>
    <property type="match status" value="1"/>
</dbReference>
<comment type="caution">
    <text evidence="2">The sequence shown here is derived from an EMBL/GenBank/DDBJ whole genome shotgun (WGS) entry which is preliminary data.</text>
</comment>
<dbReference type="AlphaFoldDB" id="A0A3D9SNS4"/>
<dbReference type="Gene3D" id="3.10.620.30">
    <property type="match status" value="1"/>
</dbReference>
<dbReference type="Pfam" id="PF01841">
    <property type="entry name" value="Transglut_core"/>
    <property type="match status" value="1"/>
</dbReference>
<keyword evidence="3" id="KW-1185">Reference proteome</keyword>
<dbReference type="Proteomes" id="UP000256304">
    <property type="component" value="Unassembled WGS sequence"/>
</dbReference>
<reference evidence="2 3" key="1">
    <citation type="submission" date="2018-08" db="EMBL/GenBank/DDBJ databases">
        <title>Genomic Encyclopedia of Type Strains, Phase III (KMG-III): the genomes of soil and plant-associated and newly described type strains.</title>
        <authorList>
            <person name="Whitman W."/>
        </authorList>
    </citation>
    <scope>NUCLEOTIDE SEQUENCE [LARGE SCALE GENOMIC DNA]</scope>
    <source>
        <strain evidence="2 3">CGMCC 1.10966</strain>
    </source>
</reference>
<dbReference type="EMBL" id="QTTN01000001">
    <property type="protein sequence ID" value="REE94595.1"/>
    <property type="molecule type" value="Genomic_DNA"/>
</dbReference>
<proteinExistence type="predicted"/>
<feature type="domain" description="Transglutaminase-like" evidence="1">
    <location>
        <begin position="76"/>
        <end position="142"/>
    </location>
</feature>
<evidence type="ECO:0000313" key="3">
    <source>
        <dbReference type="Proteomes" id="UP000256304"/>
    </source>
</evidence>
<accession>A0A3D9SNS4</accession>
<protein>
    <submittedName>
        <fullName evidence="2">Transglutaminase superfamily protein</fullName>
    </submittedName>
</protein>